<name>A0A0A8JCV7_9CLOS</name>
<accession>A0A0A8JCV7</accession>
<proteinExistence type="predicted"/>
<reference evidence="1" key="1">
    <citation type="submission" date="2014-04" db="EMBL/GenBank/DDBJ databases">
        <title>An assemblage of novel putative closterovirus variants from American persimmon.</title>
        <authorList>
            <person name="Ito T."/>
            <person name="Sato A."/>
            <person name="Suzaki K."/>
        </authorList>
    </citation>
    <scope>NUCLEOTIDE SEQUENCE</scope>
    <source>
        <strain evidence="1">Variant 4</strain>
    </source>
</reference>
<organism evidence="1">
    <name type="scientific">Persimmon virus B</name>
    <dbReference type="NCBI Taxonomy" id="1493829"/>
    <lineage>
        <taxon>Viruses</taxon>
        <taxon>Riboviria</taxon>
        <taxon>Orthornavirae</taxon>
        <taxon>Kitrinoviricota</taxon>
        <taxon>Alsuviricetes</taxon>
        <taxon>Martellivirales</taxon>
        <taxon>Closteroviridae</taxon>
        <taxon>Olivavirus</taxon>
        <taxon>Olivavirus betadiospyri</taxon>
    </lineage>
</organism>
<sequence>MTTPVQTRYWQRGHLFRIFFGRQDIEKFVDEAISTYYHRDYTIQLQYVFEDNFRVIQLSPYVTSINSISSPYNEYNLLYYYVIRGNYSAKVVGYQPYILLRGILERDISKVIMGPLMGEPKEKLWANMKFKPYRPPFSLLKTEDRLFFVNLSIVTGVETTKVTKVPEAKDVFPDIAISETVSSGLPLKYILPKLFFHGVRVLNGNVATKLYIQYNHVLVVLSNILSGYNYLFMLNSSFTKYAITFFGWMALYYDNYSQMNYEKGEKWEEVMNFCTHPLTLFFVKFDDADLQRIRWITPDRFDKVLQYVNYVSYGGLALSDYQELIWTPKIYNKESFSYLSSMFVSLVVTDKEVDPILVLGAIIAYYSIHGTCRWRVEKRPRSFTFTSYGEKITCDFKLLEIKFDMMQNYVKGYSVRRVYLGSAGDLCINFLRSVGLELPLRWKRVGWLPYKDVRYVDYHKHVTNKNMLKKDVRASIGAFGNIISTNAFEARRWRDLW</sequence>
<evidence type="ECO:0000313" key="1">
    <source>
        <dbReference type="EMBL" id="BAQ08237.1"/>
    </source>
</evidence>
<dbReference type="EMBL" id="AB923927">
    <property type="protein sequence ID" value="BAQ08237.1"/>
    <property type="molecule type" value="Genomic_RNA"/>
</dbReference>
<gene>
    <name evidence="1" type="primary">p59</name>
</gene>
<protein>
    <submittedName>
        <fullName evidence="1">59 kDa protein</fullName>
    </submittedName>
</protein>